<name>I8AL49_9BACL</name>
<dbReference type="PANTHER" id="PTHR24422">
    <property type="entry name" value="CHEMOTAXIS PROTEIN METHYLTRANSFERASE"/>
    <property type="match status" value="1"/>
</dbReference>
<dbReference type="InterPro" id="IPR000780">
    <property type="entry name" value="CheR_MeTrfase"/>
</dbReference>
<feature type="domain" description="CheR-type methyltransferase" evidence="4">
    <location>
        <begin position="1"/>
        <end position="256"/>
    </location>
</feature>
<dbReference type="SUPFAM" id="SSF47757">
    <property type="entry name" value="Chemotaxis receptor methyltransferase CheR, N-terminal domain"/>
    <property type="match status" value="1"/>
</dbReference>
<evidence type="ECO:0000256" key="3">
    <source>
        <dbReference type="ARBA" id="ARBA00022691"/>
    </source>
</evidence>
<dbReference type="PANTHER" id="PTHR24422:SF19">
    <property type="entry name" value="CHEMOTAXIS PROTEIN METHYLTRANSFERASE"/>
    <property type="match status" value="1"/>
</dbReference>
<dbReference type="PATRIC" id="fig|1196324.3.peg.696"/>
<dbReference type="InterPro" id="IPR029063">
    <property type="entry name" value="SAM-dependent_MTases_sf"/>
</dbReference>
<dbReference type="EMBL" id="AKKV01000020">
    <property type="protein sequence ID" value="EIT86592.1"/>
    <property type="molecule type" value="Genomic_DNA"/>
</dbReference>
<dbReference type="SUPFAM" id="SSF53335">
    <property type="entry name" value="S-adenosyl-L-methionine-dependent methyltransferases"/>
    <property type="match status" value="1"/>
</dbReference>
<dbReference type="Pfam" id="PF03705">
    <property type="entry name" value="CheR_N"/>
    <property type="match status" value="1"/>
</dbReference>
<dbReference type="InterPro" id="IPR022642">
    <property type="entry name" value="CheR_C"/>
</dbReference>
<dbReference type="AlphaFoldDB" id="I8AL49"/>
<evidence type="ECO:0000256" key="1">
    <source>
        <dbReference type="ARBA" id="ARBA00022603"/>
    </source>
</evidence>
<evidence type="ECO:0000256" key="2">
    <source>
        <dbReference type="ARBA" id="ARBA00022679"/>
    </source>
</evidence>
<dbReference type="STRING" id="1196324.A374_03439"/>
<keyword evidence="1 5" id="KW-0489">Methyltransferase</keyword>
<dbReference type="InterPro" id="IPR050903">
    <property type="entry name" value="Bact_Chemotaxis_MeTrfase"/>
</dbReference>
<sequence>MNEEYEALMKTIKSLTKIDLSLYKEAQMKRRLASFCEKKNMDFFALCQALPSNKQLLEECLDRMTINVSSFFRNPERWDVFMKEVIPKLQQKKRLITIWSAACSTGEEAYTLSAIVHHFSLQATILATDLDTAVLEKARRGVYAEEAIHDIPLPFRNRYFAKTREGIVPTDALRKNVTFQQHNLLYDPFPRFFDIIVCRNVMIYFTEQAKEQLYQRFSESLHEGGYFFVGSTEQIFKPSHYRLSSFLPFLYEKEKRL</sequence>
<dbReference type="RefSeq" id="WP_007200787.1">
    <property type="nucleotide sequence ID" value="NZ_AKKV01000020.1"/>
</dbReference>
<dbReference type="InterPro" id="IPR022641">
    <property type="entry name" value="CheR_N"/>
</dbReference>
<keyword evidence="3" id="KW-0949">S-adenosyl-L-methionine</keyword>
<organism evidence="5 6">
    <name type="scientific">Fictibacillus macauensis ZFHKF-1</name>
    <dbReference type="NCBI Taxonomy" id="1196324"/>
    <lineage>
        <taxon>Bacteria</taxon>
        <taxon>Bacillati</taxon>
        <taxon>Bacillota</taxon>
        <taxon>Bacilli</taxon>
        <taxon>Bacillales</taxon>
        <taxon>Fictibacillaceae</taxon>
        <taxon>Fictibacillus</taxon>
    </lineage>
</organism>
<dbReference type="OrthoDB" id="9816309at2"/>
<dbReference type="Gene3D" id="3.40.50.150">
    <property type="entry name" value="Vaccinia Virus protein VP39"/>
    <property type="match status" value="1"/>
</dbReference>
<dbReference type="SMART" id="SM00138">
    <property type="entry name" value="MeTrc"/>
    <property type="match status" value="1"/>
</dbReference>
<protein>
    <submittedName>
        <fullName evidence="5">Chemotaxis protein methyltransferase</fullName>
    </submittedName>
</protein>
<evidence type="ECO:0000259" key="4">
    <source>
        <dbReference type="PROSITE" id="PS50123"/>
    </source>
</evidence>
<dbReference type="Proteomes" id="UP000004080">
    <property type="component" value="Unassembled WGS sequence"/>
</dbReference>
<dbReference type="GO" id="GO:0032259">
    <property type="term" value="P:methylation"/>
    <property type="evidence" value="ECO:0007669"/>
    <property type="project" value="UniProtKB-KW"/>
</dbReference>
<dbReference type="Pfam" id="PF01739">
    <property type="entry name" value="CheR"/>
    <property type="match status" value="1"/>
</dbReference>
<accession>I8AL49</accession>
<evidence type="ECO:0000313" key="5">
    <source>
        <dbReference type="EMBL" id="EIT86592.1"/>
    </source>
</evidence>
<dbReference type="PRINTS" id="PR00996">
    <property type="entry name" value="CHERMTFRASE"/>
</dbReference>
<reference evidence="5 6" key="1">
    <citation type="journal article" date="2012" name="J. Bacteriol.">
        <title>Genome of Bacillus macauensis ZFHKF-1, a Long-Chain-Forming Bacterium.</title>
        <authorList>
            <person name="Cai L."/>
            <person name="Zhang T."/>
        </authorList>
    </citation>
    <scope>NUCLEOTIDE SEQUENCE [LARGE SCALE GENOMIC DNA]</scope>
    <source>
        <strain evidence="5 6">ZFHKF-1</strain>
    </source>
</reference>
<dbReference type="eggNOG" id="COG1352">
    <property type="taxonomic scope" value="Bacteria"/>
</dbReference>
<dbReference type="PROSITE" id="PS50123">
    <property type="entry name" value="CHER"/>
    <property type="match status" value="1"/>
</dbReference>
<gene>
    <name evidence="5" type="ORF">A374_03439</name>
</gene>
<comment type="caution">
    <text evidence="5">The sequence shown here is derived from an EMBL/GenBank/DDBJ whole genome shotgun (WGS) entry which is preliminary data.</text>
</comment>
<evidence type="ECO:0000313" key="6">
    <source>
        <dbReference type="Proteomes" id="UP000004080"/>
    </source>
</evidence>
<keyword evidence="2 5" id="KW-0808">Transferase</keyword>
<keyword evidence="6" id="KW-1185">Reference proteome</keyword>
<dbReference type="GO" id="GO:0008757">
    <property type="term" value="F:S-adenosylmethionine-dependent methyltransferase activity"/>
    <property type="evidence" value="ECO:0007669"/>
    <property type="project" value="InterPro"/>
</dbReference>
<proteinExistence type="predicted"/>